<dbReference type="InterPro" id="IPR001451">
    <property type="entry name" value="Hexapep"/>
</dbReference>
<dbReference type="EMBL" id="JBHSHJ010000001">
    <property type="protein sequence ID" value="MFC4787446.1"/>
    <property type="molecule type" value="Genomic_DNA"/>
</dbReference>
<dbReference type="Proteomes" id="UP001596001">
    <property type="component" value="Unassembled WGS sequence"/>
</dbReference>
<dbReference type="EC" id="2.4.-.-" evidence="6"/>
<dbReference type="InterPro" id="IPR029044">
    <property type="entry name" value="Nucleotide-diphossugar_trans"/>
</dbReference>
<dbReference type="SUPFAM" id="SSF53448">
    <property type="entry name" value="Nucleotide-diphospho-sugar transferases"/>
    <property type="match status" value="1"/>
</dbReference>
<keyword evidence="2 6" id="KW-0808">Transferase</keyword>
<name>A0ABV9Q8N0_9BURK</name>
<dbReference type="Gene3D" id="3.90.550.10">
    <property type="entry name" value="Spore Coat Polysaccharide Biosynthesis Protein SpsA, Chain A"/>
    <property type="match status" value="1"/>
</dbReference>
<evidence type="ECO:0000259" key="5">
    <source>
        <dbReference type="Pfam" id="PF00535"/>
    </source>
</evidence>
<evidence type="ECO:0000256" key="3">
    <source>
        <dbReference type="ARBA" id="ARBA00022737"/>
    </source>
</evidence>
<proteinExistence type="inferred from homology"/>
<evidence type="ECO:0000256" key="1">
    <source>
        <dbReference type="ARBA" id="ARBA00007274"/>
    </source>
</evidence>
<feature type="domain" description="Glycosyltransferase 2-like" evidence="5">
    <location>
        <begin position="10"/>
        <end position="121"/>
    </location>
</feature>
<dbReference type="Pfam" id="PF14602">
    <property type="entry name" value="Hexapep_2"/>
    <property type="match status" value="1"/>
</dbReference>
<evidence type="ECO:0000313" key="6">
    <source>
        <dbReference type="EMBL" id="MFC4787446.1"/>
    </source>
</evidence>
<organism evidence="6 7">
    <name type="scientific">Giesbergeria sinuosa</name>
    <dbReference type="NCBI Taxonomy" id="80883"/>
    <lineage>
        <taxon>Bacteria</taxon>
        <taxon>Pseudomonadati</taxon>
        <taxon>Pseudomonadota</taxon>
        <taxon>Betaproteobacteria</taxon>
        <taxon>Burkholderiales</taxon>
        <taxon>Comamonadaceae</taxon>
        <taxon>Giesbergeria</taxon>
    </lineage>
</organism>
<keyword evidence="6" id="KW-0328">Glycosyltransferase</keyword>
<evidence type="ECO:0000256" key="4">
    <source>
        <dbReference type="ARBA" id="ARBA00023315"/>
    </source>
</evidence>
<dbReference type="Gene3D" id="2.160.10.10">
    <property type="entry name" value="Hexapeptide repeat proteins"/>
    <property type="match status" value="1"/>
</dbReference>
<protein>
    <submittedName>
        <fullName evidence="6">Glycosyltransferase</fullName>
        <ecNumber evidence="6">2.4.-.-</ecNumber>
    </submittedName>
</protein>
<dbReference type="CDD" id="cd00761">
    <property type="entry name" value="Glyco_tranf_GTA_type"/>
    <property type="match status" value="1"/>
</dbReference>
<comment type="caution">
    <text evidence="6">The sequence shown here is derived from an EMBL/GenBank/DDBJ whole genome shotgun (WGS) entry which is preliminary data.</text>
</comment>
<dbReference type="GO" id="GO:0016757">
    <property type="term" value="F:glycosyltransferase activity"/>
    <property type="evidence" value="ECO:0007669"/>
    <property type="project" value="UniProtKB-KW"/>
</dbReference>
<dbReference type="CDD" id="cd03349">
    <property type="entry name" value="LbH_XAT"/>
    <property type="match status" value="1"/>
</dbReference>
<keyword evidence="7" id="KW-1185">Reference proteome</keyword>
<dbReference type="PANTHER" id="PTHR43300:SF11">
    <property type="entry name" value="ACETYLTRANSFERASE RV3034C-RELATED"/>
    <property type="match status" value="1"/>
</dbReference>
<keyword evidence="3" id="KW-0677">Repeat</keyword>
<evidence type="ECO:0000313" key="7">
    <source>
        <dbReference type="Proteomes" id="UP001596001"/>
    </source>
</evidence>
<dbReference type="RefSeq" id="WP_382428909.1">
    <property type="nucleotide sequence ID" value="NZ_JBHSHJ010000001.1"/>
</dbReference>
<dbReference type="Pfam" id="PF00535">
    <property type="entry name" value="Glycos_transf_2"/>
    <property type="match status" value="1"/>
</dbReference>
<dbReference type="InterPro" id="IPR011004">
    <property type="entry name" value="Trimer_LpxA-like_sf"/>
</dbReference>
<dbReference type="PROSITE" id="PS00101">
    <property type="entry name" value="HEXAPEP_TRANSFERASES"/>
    <property type="match status" value="1"/>
</dbReference>
<dbReference type="InterPro" id="IPR018357">
    <property type="entry name" value="Hexapep_transf_CS"/>
</dbReference>
<dbReference type="InterPro" id="IPR050179">
    <property type="entry name" value="Trans_hexapeptide_repeat"/>
</dbReference>
<comment type="similarity">
    <text evidence="1">Belongs to the transferase hexapeptide repeat family.</text>
</comment>
<dbReference type="InterPro" id="IPR001173">
    <property type="entry name" value="Glyco_trans_2-like"/>
</dbReference>
<dbReference type="SUPFAM" id="SSF51161">
    <property type="entry name" value="Trimeric LpxA-like enzymes"/>
    <property type="match status" value="1"/>
</dbReference>
<accession>A0ABV9Q8N0</accession>
<sequence length="514" mass="57620">MTHYSEPFISICIPTFNRGEYLDATLRSITSQQVFLESNDFEIVVTDNCSTDDTAVIVEAYRSQFPEKITYFCHPENVGPEANFQAALAYGKGKYLKLHNDNLMFLDGSLAEILKIIQATQNERPVIFFTNGNKISGELFRICNGLDEFVQSVSFFSTWIGGFGLWKEDFLKIPNILEHASSRLIQTHIIFDQIASNKRAIVFYQNYFSGQPTGKKSGYNIAEVFGKNYLAILKKYVSINLLSQTIYDNEKRDILINHTLPYFFDSGNNFDKSNFFEHMIDYKDDLYFYKALEEYLQNFLISGSIASTNKPTETPSSLEEQWRLLNPHNETILNLKGIPILDKIKVGRRSYGGLNIWSFGNPQEALTIGNFVSIADNVRFLLGGNHPHTGISTFPFKTKYFGNLEAQTKGPINIGDDVWIGADALILSGVTIGQGAVVAAGSIVTKDVPPYAIVAGNPATIIKYRFDHAIIEKLASFDFSKLTDEKIINLGSALLYTEITSDSVDTILKQLSAS</sequence>
<gene>
    <name evidence="6" type="ORF">ACFO6X_00330</name>
</gene>
<reference evidence="7" key="1">
    <citation type="journal article" date="2019" name="Int. J. Syst. Evol. Microbiol.">
        <title>The Global Catalogue of Microorganisms (GCM) 10K type strain sequencing project: providing services to taxonomists for standard genome sequencing and annotation.</title>
        <authorList>
            <consortium name="The Broad Institute Genomics Platform"/>
            <consortium name="The Broad Institute Genome Sequencing Center for Infectious Disease"/>
            <person name="Wu L."/>
            <person name="Ma J."/>
        </authorList>
    </citation>
    <scope>NUCLEOTIDE SEQUENCE [LARGE SCALE GENOMIC DNA]</scope>
    <source>
        <strain evidence="7">CCUG 49452</strain>
    </source>
</reference>
<dbReference type="PANTHER" id="PTHR43300">
    <property type="entry name" value="ACETYLTRANSFERASE"/>
    <property type="match status" value="1"/>
</dbReference>
<evidence type="ECO:0000256" key="2">
    <source>
        <dbReference type="ARBA" id="ARBA00022679"/>
    </source>
</evidence>
<keyword evidence="4" id="KW-0012">Acyltransferase</keyword>